<dbReference type="InterPro" id="IPR000515">
    <property type="entry name" value="MetI-like"/>
</dbReference>
<feature type="transmembrane region" description="Helical" evidence="6">
    <location>
        <begin position="109"/>
        <end position="129"/>
    </location>
</feature>
<dbReference type="Gene3D" id="1.10.3720.10">
    <property type="entry name" value="MetI-like"/>
    <property type="match status" value="1"/>
</dbReference>
<reference evidence="8 9" key="1">
    <citation type="submission" date="2019-09" db="EMBL/GenBank/DDBJ databases">
        <authorList>
            <person name="Li Y."/>
        </authorList>
    </citation>
    <scope>NUCLEOTIDE SEQUENCE [LARGE SCALE GENOMIC DNA]</scope>
    <source>
        <strain evidence="8 9">L3-3HA</strain>
    </source>
</reference>
<dbReference type="OrthoDB" id="9787841at2"/>
<evidence type="ECO:0000256" key="6">
    <source>
        <dbReference type="RuleBase" id="RU363032"/>
    </source>
</evidence>
<organism evidence="8 9">
    <name type="scientific">Affinibrenneria salicis</name>
    <dbReference type="NCBI Taxonomy" id="2590031"/>
    <lineage>
        <taxon>Bacteria</taxon>
        <taxon>Pseudomonadati</taxon>
        <taxon>Pseudomonadota</taxon>
        <taxon>Gammaproteobacteria</taxon>
        <taxon>Enterobacterales</taxon>
        <taxon>Pectobacteriaceae</taxon>
        <taxon>Affinibrenneria</taxon>
    </lineage>
</organism>
<gene>
    <name evidence="8" type="ORF">FJU30_09975</name>
</gene>
<feature type="transmembrane region" description="Helical" evidence="6">
    <location>
        <begin position="40"/>
        <end position="59"/>
    </location>
</feature>
<evidence type="ECO:0000256" key="4">
    <source>
        <dbReference type="ARBA" id="ARBA00022989"/>
    </source>
</evidence>
<name>A0A5J5G1C1_9GAMM</name>
<keyword evidence="3 6" id="KW-0812">Transmembrane</keyword>
<dbReference type="InterPro" id="IPR043429">
    <property type="entry name" value="ArtM/GltK/GlnP/TcyL/YhdX-like"/>
</dbReference>
<evidence type="ECO:0000256" key="2">
    <source>
        <dbReference type="ARBA" id="ARBA00022519"/>
    </source>
</evidence>
<evidence type="ECO:0000259" key="7">
    <source>
        <dbReference type="PROSITE" id="PS50928"/>
    </source>
</evidence>
<protein>
    <submittedName>
        <fullName evidence="8">ABC transporter permease subunit</fullName>
    </submittedName>
</protein>
<feature type="domain" description="ABC transmembrane type-1" evidence="7">
    <location>
        <begin position="1"/>
        <end position="163"/>
    </location>
</feature>
<keyword evidence="6" id="KW-0813">Transport</keyword>
<keyword evidence="5 6" id="KW-0472">Membrane</keyword>
<feature type="transmembrane region" description="Helical" evidence="6">
    <location>
        <begin position="12"/>
        <end position="34"/>
    </location>
</feature>
<evidence type="ECO:0000313" key="8">
    <source>
        <dbReference type="EMBL" id="KAA9000547.1"/>
    </source>
</evidence>
<sequence length="179" mass="19927">MSHFLEARRWCCISFCFFYGFPHIFDAVTNYFSLPFKANIIPLPLLVIAGLSISTSAFFSEILRSGIKAISPGEYDAAASLGMTQFQIMCRVLFPQAILYTIKNLSSKAINILHASSIAYWISVVEITGKTNLVASTTYQFVEAFIGAAIIYWCITMLIEVLSSALDRKLTAKFHRGLS</sequence>
<dbReference type="EMBL" id="VYKJ01000004">
    <property type="protein sequence ID" value="KAA9000547.1"/>
    <property type="molecule type" value="Genomic_DNA"/>
</dbReference>
<dbReference type="SUPFAM" id="SSF161098">
    <property type="entry name" value="MetI-like"/>
    <property type="match status" value="1"/>
</dbReference>
<dbReference type="GO" id="GO:0006865">
    <property type="term" value="P:amino acid transport"/>
    <property type="evidence" value="ECO:0007669"/>
    <property type="project" value="TreeGrafter"/>
</dbReference>
<accession>A0A5J5G1C1</accession>
<dbReference type="AlphaFoldDB" id="A0A5J5G1C1"/>
<evidence type="ECO:0000256" key="5">
    <source>
        <dbReference type="ARBA" id="ARBA00023136"/>
    </source>
</evidence>
<dbReference type="CDD" id="cd06261">
    <property type="entry name" value="TM_PBP2"/>
    <property type="match status" value="1"/>
</dbReference>
<dbReference type="InterPro" id="IPR035906">
    <property type="entry name" value="MetI-like_sf"/>
</dbReference>
<comment type="caution">
    <text evidence="8">The sequence shown here is derived from an EMBL/GenBank/DDBJ whole genome shotgun (WGS) entry which is preliminary data.</text>
</comment>
<dbReference type="GO" id="GO:0005886">
    <property type="term" value="C:plasma membrane"/>
    <property type="evidence" value="ECO:0007669"/>
    <property type="project" value="UniProtKB-SubCell"/>
</dbReference>
<dbReference type="Proteomes" id="UP000335415">
    <property type="component" value="Unassembled WGS sequence"/>
</dbReference>
<evidence type="ECO:0000256" key="3">
    <source>
        <dbReference type="ARBA" id="ARBA00022692"/>
    </source>
</evidence>
<comment type="subcellular location">
    <subcellularLocation>
        <location evidence="1">Cell inner membrane</location>
        <topology evidence="1">Multi-pass membrane protein</topology>
    </subcellularLocation>
    <subcellularLocation>
        <location evidence="6">Cell membrane</location>
        <topology evidence="6">Multi-pass membrane protein</topology>
    </subcellularLocation>
</comment>
<feature type="transmembrane region" description="Helical" evidence="6">
    <location>
        <begin position="141"/>
        <end position="166"/>
    </location>
</feature>
<dbReference type="RefSeq" id="WP_150434815.1">
    <property type="nucleotide sequence ID" value="NZ_VYKJ01000004.1"/>
</dbReference>
<dbReference type="GO" id="GO:0055085">
    <property type="term" value="P:transmembrane transport"/>
    <property type="evidence" value="ECO:0007669"/>
    <property type="project" value="InterPro"/>
</dbReference>
<dbReference type="PANTHER" id="PTHR30614">
    <property type="entry name" value="MEMBRANE COMPONENT OF AMINO ACID ABC TRANSPORTER"/>
    <property type="match status" value="1"/>
</dbReference>
<evidence type="ECO:0000256" key="1">
    <source>
        <dbReference type="ARBA" id="ARBA00004429"/>
    </source>
</evidence>
<comment type="similarity">
    <text evidence="6">Belongs to the binding-protein-dependent transport system permease family.</text>
</comment>
<keyword evidence="9" id="KW-1185">Reference proteome</keyword>
<keyword evidence="2" id="KW-0997">Cell inner membrane</keyword>
<proteinExistence type="inferred from homology"/>
<keyword evidence="4 6" id="KW-1133">Transmembrane helix</keyword>
<evidence type="ECO:0000313" key="9">
    <source>
        <dbReference type="Proteomes" id="UP000335415"/>
    </source>
</evidence>
<keyword evidence="2" id="KW-1003">Cell membrane</keyword>
<dbReference type="Pfam" id="PF00528">
    <property type="entry name" value="BPD_transp_1"/>
    <property type="match status" value="1"/>
</dbReference>
<dbReference type="PANTHER" id="PTHR30614:SF43">
    <property type="entry name" value="L-CYSTINE TRANSPORT SYSTEM PERMEASE PROTEIN TCYM"/>
    <property type="match status" value="1"/>
</dbReference>
<dbReference type="PROSITE" id="PS50928">
    <property type="entry name" value="ABC_TM1"/>
    <property type="match status" value="1"/>
</dbReference>